<evidence type="ECO:0000313" key="3">
    <source>
        <dbReference type="Proteomes" id="UP000694561"/>
    </source>
</evidence>
<reference evidence="2" key="1">
    <citation type="submission" date="2025-08" db="UniProtKB">
        <authorList>
            <consortium name="Ensembl"/>
        </authorList>
    </citation>
    <scope>IDENTIFICATION</scope>
</reference>
<evidence type="ECO:0000313" key="2">
    <source>
        <dbReference type="Ensembl" id="ENSMMNP00015024635.1"/>
    </source>
</evidence>
<keyword evidence="3" id="KW-1185">Reference proteome</keyword>
<dbReference type="Ensembl" id="ENSMMNT00015027084.1">
    <property type="protein sequence ID" value="ENSMMNP00015024635.1"/>
    <property type="gene ID" value="ENSMMNG00015018061.1"/>
</dbReference>
<dbReference type="PANTHER" id="PTHR10264">
    <property type="entry name" value="BAND 7 PROTEIN-RELATED"/>
    <property type="match status" value="1"/>
</dbReference>
<keyword evidence="1" id="KW-0472">Membrane</keyword>
<sequence>MSATELPPHLLGIKSKGLGVCGWILFSFSFLSMVITFPISIWMCLKIIKEYERAVVFRLGRIQADKAKGPPGMTLQLLVIRIMGTCTQVSVTFLNMSNFQRGSLLRRLGHFK</sequence>
<keyword evidence="1" id="KW-0812">Transmembrane</keyword>
<dbReference type="GO" id="GO:0005886">
    <property type="term" value="C:plasma membrane"/>
    <property type="evidence" value="ECO:0007669"/>
    <property type="project" value="InterPro"/>
</dbReference>
<reference evidence="2" key="2">
    <citation type="submission" date="2025-09" db="UniProtKB">
        <authorList>
            <consortium name="Ensembl"/>
        </authorList>
    </citation>
    <scope>IDENTIFICATION</scope>
</reference>
<keyword evidence="1" id="KW-1133">Transmembrane helix</keyword>
<dbReference type="InterPro" id="IPR043202">
    <property type="entry name" value="Band-7_stomatin-like"/>
</dbReference>
<protein>
    <recommendedName>
        <fullName evidence="4">Stomatin-like protein 3</fullName>
    </recommendedName>
</protein>
<dbReference type="PANTHER" id="PTHR10264:SF49">
    <property type="entry name" value="STOMATIN-LIKE PROTEIN 3"/>
    <property type="match status" value="1"/>
</dbReference>
<dbReference type="GeneTree" id="ENSGT00940000174577"/>
<accession>A0A8C6C4G7</accession>
<feature type="transmembrane region" description="Helical" evidence="1">
    <location>
        <begin position="20"/>
        <end position="45"/>
    </location>
</feature>
<evidence type="ECO:0008006" key="4">
    <source>
        <dbReference type="Google" id="ProtNLM"/>
    </source>
</evidence>
<organism evidence="2 3">
    <name type="scientific">Monodon monoceros</name>
    <name type="common">Narwhal</name>
    <name type="synonym">Ceratodon monodon</name>
    <dbReference type="NCBI Taxonomy" id="40151"/>
    <lineage>
        <taxon>Eukaryota</taxon>
        <taxon>Metazoa</taxon>
        <taxon>Chordata</taxon>
        <taxon>Craniata</taxon>
        <taxon>Vertebrata</taxon>
        <taxon>Euteleostomi</taxon>
        <taxon>Mammalia</taxon>
        <taxon>Eutheria</taxon>
        <taxon>Laurasiatheria</taxon>
        <taxon>Artiodactyla</taxon>
        <taxon>Whippomorpha</taxon>
        <taxon>Cetacea</taxon>
        <taxon>Odontoceti</taxon>
        <taxon>Monodontidae</taxon>
        <taxon>Monodon</taxon>
    </lineage>
</organism>
<dbReference type="Proteomes" id="UP000694561">
    <property type="component" value="Unplaced"/>
</dbReference>
<dbReference type="AlphaFoldDB" id="A0A8C6C4G7"/>
<name>A0A8C6C4G7_MONMO</name>
<proteinExistence type="predicted"/>
<evidence type="ECO:0000256" key="1">
    <source>
        <dbReference type="SAM" id="Phobius"/>
    </source>
</evidence>